<reference evidence="2 3" key="1">
    <citation type="journal article" date="2023" name="Plants (Basel)">
        <title>Bridging the Gap: Combining Genomics and Transcriptomics Approaches to Understand Stylosanthes scabra, an Orphan Legume from the Brazilian Caatinga.</title>
        <authorList>
            <person name="Ferreira-Neto J.R.C."/>
            <person name="da Silva M.D."/>
            <person name="Binneck E."/>
            <person name="de Melo N.F."/>
            <person name="da Silva R.H."/>
            <person name="de Melo A.L.T.M."/>
            <person name="Pandolfi V."/>
            <person name="Bustamante F.O."/>
            <person name="Brasileiro-Vidal A.C."/>
            <person name="Benko-Iseppon A.M."/>
        </authorList>
    </citation>
    <scope>NUCLEOTIDE SEQUENCE [LARGE SCALE GENOMIC DNA]</scope>
    <source>
        <tissue evidence="2">Leaves</tissue>
    </source>
</reference>
<accession>A0ABU6YM31</accession>
<proteinExistence type="predicted"/>
<feature type="region of interest" description="Disordered" evidence="1">
    <location>
        <begin position="18"/>
        <end position="38"/>
    </location>
</feature>
<protein>
    <submittedName>
        <fullName evidence="2">Uncharacterized protein</fullName>
    </submittedName>
</protein>
<evidence type="ECO:0000313" key="3">
    <source>
        <dbReference type="Proteomes" id="UP001341840"/>
    </source>
</evidence>
<comment type="caution">
    <text evidence="2">The sequence shown here is derived from an EMBL/GenBank/DDBJ whole genome shotgun (WGS) entry which is preliminary data.</text>
</comment>
<gene>
    <name evidence="2" type="ORF">PIB30_059262</name>
</gene>
<name>A0ABU6YM31_9FABA</name>
<evidence type="ECO:0000313" key="2">
    <source>
        <dbReference type="EMBL" id="MED6209913.1"/>
    </source>
</evidence>
<sequence length="117" mass="12847">MPKVPSAGRELMRRLSSGTQRLLGINPNNGSLRANVTTTPKQPVPPFWVLSALPLRILRVGEDPVTIVLVFGAIVEEHPVQITVLARKRNLIEGQRTSTPLSHIQPTDLIRADTSDL</sequence>
<evidence type="ECO:0000256" key="1">
    <source>
        <dbReference type="SAM" id="MobiDB-lite"/>
    </source>
</evidence>
<dbReference type="EMBL" id="JASCZI010242163">
    <property type="protein sequence ID" value="MED6209913.1"/>
    <property type="molecule type" value="Genomic_DNA"/>
</dbReference>
<dbReference type="Proteomes" id="UP001341840">
    <property type="component" value="Unassembled WGS sequence"/>
</dbReference>
<keyword evidence="3" id="KW-1185">Reference proteome</keyword>
<organism evidence="2 3">
    <name type="scientific">Stylosanthes scabra</name>
    <dbReference type="NCBI Taxonomy" id="79078"/>
    <lineage>
        <taxon>Eukaryota</taxon>
        <taxon>Viridiplantae</taxon>
        <taxon>Streptophyta</taxon>
        <taxon>Embryophyta</taxon>
        <taxon>Tracheophyta</taxon>
        <taxon>Spermatophyta</taxon>
        <taxon>Magnoliopsida</taxon>
        <taxon>eudicotyledons</taxon>
        <taxon>Gunneridae</taxon>
        <taxon>Pentapetalae</taxon>
        <taxon>rosids</taxon>
        <taxon>fabids</taxon>
        <taxon>Fabales</taxon>
        <taxon>Fabaceae</taxon>
        <taxon>Papilionoideae</taxon>
        <taxon>50 kb inversion clade</taxon>
        <taxon>dalbergioids sensu lato</taxon>
        <taxon>Dalbergieae</taxon>
        <taxon>Pterocarpus clade</taxon>
        <taxon>Stylosanthes</taxon>
    </lineage>
</organism>